<dbReference type="InterPro" id="IPR000847">
    <property type="entry name" value="LysR_HTH_N"/>
</dbReference>
<reference evidence="6" key="1">
    <citation type="journal article" date="2014" name="Int. J. Syst. Evol. Microbiol.">
        <title>Complete genome sequence of Corynebacterium casei LMG S-19264T (=DSM 44701T), isolated from a smear-ripened cheese.</title>
        <authorList>
            <consortium name="US DOE Joint Genome Institute (JGI-PGF)"/>
            <person name="Walter F."/>
            <person name="Albersmeier A."/>
            <person name="Kalinowski J."/>
            <person name="Ruckert C."/>
        </authorList>
    </citation>
    <scope>NUCLEOTIDE SEQUENCE</scope>
    <source>
        <strain evidence="6">VKM B-2748</strain>
    </source>
</reference>
<dbReference type="InterPro" id="IPR036388">
    <property type="entry name" value="WH-like_DNA-bd_sf"/>
</dbReference>
<dbReference type="Pfam" id="PF03466">
    <property type="entry name" value="LysR_substrate"/>
    <property type="match status" value="1"/>
</dbReference>
<dbReference type="InterPro" id="IPR005119">
    <property type="entry name" value="LysR_subst-bd"/>
</dbReference>
<dbReference type="SUPFAM" id="SSF53850">
    <property type="entry name" value="Periplasmic binding protein-like II"/>
    <property type="match status" value="1"/>
</dbReference>
<evidence type="ECO:0000313" key="7">
    <source>
        <dbReference type="Proteomes" id="UP001143309"/>
    </source>
</evidence>
<dbReference type="PANTHER" id="PTHR30346">
    <property type="entry name" value="TRANSCRIPTIONAL DUAL REGULATOR HCAR-RELATED"/>
    <property type="match status" value="1"/>
</dbReference>
<comment type="caution">
    <text evidence="6">The sequence shown here is derived from an EMBL/GenBank/DDBJ whole genome shotgun (WGS) entry which is preliminary data.</text>
</comment>
<dbReference type="GO" id="GO:0003700">
    <property type="term" value="F:DNA-binding transcription factor activity"/>
    <property type="evidence" value="ECO:0007669"/>
    <property type="project" value="InterPro"/>
</dbReference>
<accession>A0A9W6JJY8</accession>
<dbReference type="Gene3D" id="1.10.10.10">
    <property type="entry name" value="Winged helix-like DNA-binding domain superfamily/Winged helix DNA-binding domain"/>
    <property type="match status" value="1"/>
</dbReference>
<dbReference type="AlphaFoldDB" id="A0A9W6JJY8"/>
<feature type="domain" description="HTH lysR-type" evidence="5">
    <location>
        <begin position="1"/>
        <end position="35"/>
    </location>
</feature>
<evidence type="ECO:0000256" key="4">
    <source>
        <dbReference type="ARBA" id="ARBA00023163"/>
    </source>
</evidence>
<dbReference type="InterPro" id="IPR036390">
    <property type="entry name" value="WH_DNA-bd_sf"/>
</dbReference>
<name>A0A9W6JJY8_9HYPH</name>
<keyword evidence="2" id="KW-0805">Transcription regulation</keyword>
<dbReference type="GO" id="GO:0003677">
    <property type="term" value="F:DNA binding"/>
    <property type="evidence" value="ECO:0007669"/>
    <property type="project" value="UniProtKB-KW"/>
</dbReference>
<keyword evidence="7" id="KW-1185">Reference proteome</keyword>
<keyword evidence="3" id="KW-0238">DNA-binding</keyword>
<organism evidence="6 7">
    <name type="scientific">Methylopila turkensis</name>
    <dbReference type="NCBI Taxonomy" id="1437816"/>
    <lineage>
        <taxon>Bacteria</taxon>
        <taxon>Pseudomonadati</taxon>
        <taxon>Pseudomonadota</taxon>
        <taxon>Alphaproteobacteria</taxon>
        <taxon>Hyphomicrobiales</taxon>
        <taxon>Methylopilaceae</taxon>
        <taxon>Methylopila</taxon>
    </lineage>
</organism>
<dbReference type="PROSITE" id="PS50931">
    <property type="entry name" value="HTH_LYSR"/>
    <property type="match status" value="1"/>
</dbReference>
<dbReference type="GO" id="GO:0032993">
    <property type="term" value="C:protein-DNA complex"/>
    <property type="evidence" value="ECO:0007669"/>
    <property type="project" value="TreeGrafter"/>
</dbReference>
<proteinExistence type="inferred from homology"/>
<evidence type="ECO:0000256" key="3">
    <source>
        <dbReference type="ARBA" id="ARBA00023125"/>
    </source>
</evidence>
<dbReference type="EMBL" id="BSFL01000001">
    <property type="protein sequence ID" value="GLK79050.1"/>
    <property type="molecule type" value="Genomic_DNA"/>
</dbReference>
<protein>
    <submittedName>
        <fullName evidence="6">LysR family transcriptional regulator</fullName>
    </submittedName>
</protein>
<evidence type="ECO:0000256" key="1">
    <source>
        <dbReference type="ARBA" id="ARBA00009437"/>
    </source>
</evidence>
<dbReference type="Proteomes" id="UP001143309">
    <property type="component" value="Unassembled WGS sequence"/>
</dbReference>
<dbReference type="SUPFAM" id="SSF46785">
    <property type="entry name" value="Winged helix' DNA-binding domain"/>
    <property type="match status" value="1"/>
</dbReference>
<keyword evidence="4" id="KW-0804">Transcription</keyword>
<gene>
    <name evidence="6" type="ORF">GCM10008174_07910</name>
</gene>
<sequence>MCHVDQSNVSRALKQLEDYLGVSLFDRTRGGVRLTPAGQNFLAEAAPALEQLESAWRAARATRRAAAGLVRIGILTSLAGGVLRQLIQAFVERHPQISIDLRDGGRRDHLAAIRAQRLDIAFITGSGSVAGCETQELWRERVHVALSEAHPLAARDKLDWPDLKGERFIASRAAPGPEVHDYIVRRSCDYSTYPEVEDKATLQDTLMNLVSLGQGITLVSAAWTAVRVPGLVLRPLTAQADIVPFSAVWLSVNDNPAFLRFLQTTRELATKHAPFRSYEVEDD</sequence>
<dbReference type="CDD" id="cd08414">
    <property type="entry name" value="PBP2_LTTR_aromatics_like"/>
    <property type="match status" value="1"/>
</dbReference>
<evidence type="ECO:0000256" key="2">
    <source>
        <dbReference type="ARBA" id="ARBA00023015"/>
    </source>
</evidence>
<dbReference type="Gene3D" id="3.40.190.10">
    <property type="entry name" value="Periplasmic binding protein-like II"/>
    <property type="match status" value="2"/>
</dbReference>
<dbReference type="PANTHER" id="PTHR30346:SF0">
    <property type="entry name" value="HCA OPERON TRANSCRIPTIONAL ACTIVATOR HCAR"/>
    <property type="match status" value="1"/>
</dbReference>
<evidence type="ECO:0000259" key="5">
    <source>
        <dbReference type="PROSITE" id="PS50931"/>
    </source>
</evidence>
<reference evidence="6" key="2">
    <citation type="submission" date="2023-01" db="EMBL/GenBank/DDBJ databases">
        <authorList>
            <person name="Sun Q."/>
            <person name="Evtushenko L."/>
        </authorList>
    </citation>
    <scope>NUCLEOTIDE SEQUENCE</scope>
    <source>
        <strain evidence="6">VKM B-2748</strain>
    </source>
</reference>
<evidence type="ECO:0000313" key="6">
    <source>
        <dbReference type="EMBL" id="GLK79050.1"/>
    </source>
</evidence>
<dbReference type="Pfam" id="PF00126">
    <property type="entry name" value="HTH_1"/>
    <property type="match status" value="1"/>
</dbReference>
<comment type="similarity">
    <text evidence="1">Belongs to the LysR transcriptional regulatory family.</text>
</comment>